<evidence type="ECO:0000259" key="3">
    <source>
        <dbReference type="Pfam" id="PF11954"/>
    </source>
</evidence>
<sequence>MNMSCEQSPFGDEFDVLAYGKAELPNPSTDRPQRDMTTDALFSTCSTTKAFTGAATSIAIQDSKATKSPIDWDTPVASLIPDEFILENDYATKNTTLEDALSHRSGIPEHNWTSVLYPKTGETSRSIVRAMRYMPLATPPRTKYHYSNHMFIAMSHALEQHTGENLGAFMKKRIWDPLGMSETFFSPSEAKTNPLTAAKLVQAYDWVPTEEGGRFIPRPHNDWAANSGAGAIVSNVLDYGRWIRELIEKAGPLKGHDSLTYPRTVYFQDDDLSLPAPYHGYALGWVVDNYRGQHLYSHAGGWPGYGNWVGFVPEKNFGFVVMGNSSSARYAAFRLITYLLDRRLGLSDDLKYKQKIDACIARQTKTWEASHKNEDMEDSKERLFPSLPNPPVPCALHISKYAGIYKNSMGLTITIDLTSRGLMADLRDRVIPCEIYIVHASGEHFVGRIHNSGLNLLPPFPVEFYIGATGVVRKVGLLLEPALKGEKIWFDRCDS</sequence>
<protein>
    <submittedName>
        <fullName evidence="4">Uncharacterized protein</fullName>
    </submittedName>
</protein>
<gene>
    <name evidence="4" type="ORF">PENCOP_c010G00371</name>
</gene>
<dbReference type="InterPro" id="IPR012338">
    <property type="entry name" value="Beta-lactam/transpept-like"/>
</dbReference>
<dbReference type="Pfam" id="PF00144">
    <property type="entry name" value="Beta-lactamase"/>
    <property type="match status" value="1"/>
</dbReference>
<dbReference type="Gene3D" id="3.40.710.10">
    <property type="entry name" value="DD-peptidase/beta-lactamase superfamily"/>
    <property type="match status" value="1"/>
</dbReference>
<evidence type="ECO:0000256" key="1">
    <source>
        <dbReference type="ARBA" id="ARBA00038215"/>
    </source>
</evidence>
<dbReference type="STRING" id="36646.A0A1V6UFY0"/>
<dbReference type="PANTHER" id="PTHR46825">
    <property type="entry name" value="D-ALANYL-D-ALANINE-CARBOXYPEPTIDASE/ENDOPEPTIDASE AMPH"/>
    <property type="match status" value="1"/>
</dbReference>
<evidence type="ECO:0000313" key="4">
    <source>
        <dbReference type="EMBL" id="OQE37330.1"/>
    </source>
</evidence>
<dbReference type="InterPro" id="IPR021860">
    <property type="entry name" value="Peptidase_S12_Pab87-rel_C"/>
</dbReference>
<dbReference type="Pfam" id="PF11954">
    <property type="entry name" value="DUF3471"/>
    <property type="match status" value="1"/>
</dbReference>
<feature type="domain" description="Beta-lactamase-related" evidence="2">
    <location>
        <begin position="32"/>
        <end position="327"/>
    </location>
</feature>
<name>A0A1V6UFY0_9EURO</name>
<evidence type="ECO:0000313" key="5">
    <source>
        <dbReference type="Proteomes" id="UP000191500"/>
    </source>
</evidence>
<dbReference type="PANTHER" id="PTHR46825:SF9">
    <property type="entry name" value="BETA-LACTAMASE-RELATED DOMAIN-CONTAINING PROTEIN"/>
    <property type="match status" value="1"/>
</dbReference>
<dbReference type="Proteomes" id="UP000191500">
    <property type="component" value="Unassembled WGS sequence"/>
</dbReference>
<comment type="similarity">
    <text evidence="1">Belongs to the peptidase S12 family.</text>
</comment>
<feature type="domain" description="Peptidase S12 Pab87-related C-terminal" evidence="3">
    <location>
        <begin position="393"/>
        <end position="492"/>
    </location>
</feature>
<dbReference type="AlphaFoldDB" id="A0A1V6UFY0"/>
<organism evidence="4 5">
    <name type="scientific">Penicillium coprophilum</name>
    <dbReference type="NCBI Taxonomy" id="36646"/>
    <lineage>
        <taxon>Eukaryota</taxon>
        <taxon>Fungi</taxon>
        <taxon>Dikarya</taxon>
        <taxon>Ascomycota</taxon>
        <taxon>Pezizomycotina</taxon>
        <taxon>Eurotiomycetes</taxon>
        <taxon>Eurotiomycetidae</taxon>
        <taxon>Eurotiales</taxon>
        <taxon>Aspergillaceae</taxon>
        <taxon>Penicillium</taxon>
    </lineage>
</organism>
<dbReference type="InterPro" id="IPR050491">
    <property type="entry name" value="AmpC-like"/>
</dbReference>
<evidence type="ECO:0000259" key="2">
    <source>
        <dbReference type="Pfam" id="PF00144"/>
    </source>
</evidence>
<comment type="caution">
    <text evidence="4">The sequence shown here is derived from an EMBL/GenBank/DDBJ whole genome shotgun (WGS) entry which is preliminary data.</text>
</comment>
<reference evidence="5" key="1">
    <citation type="journal article" date="2017" name="Nat. Microbiol.">
        <title>Global analysis of biosynthetic gene clusters reveals vast potential of secondary metabolite production in Penicillium species.</title>
        <authorList>
            <person name="Nielsen J.C."/>
            <person name="Grijseels S."/>
            <person name="Prigent S."/>
            <person name="Ji B."/>
            <person name="Dainat J."/>
            <person name="Nielsen K.F."/>
            <person name="Frisvad J.C."/>
            <person name="Workman M."/>
            <person name="Nielsen J."/>
        </authorList>
    </citation>
    <scope>NUCLEOTIDE SEQUENCE [LARGE SCALE GENOMIC DNA]</scope>
    <source>
        <strain evidence="5">IBT 31321</strain>
    </source>
</reference>
<keyword evidence="5" id="KW-1185">Reference proteome</keyword>
<dbReference type="SUPFAM" id="SSF56601">
    <property type="entry name" value="beta-lactamase/transpeptidase-like"/>
    <property type="match status" value="1"/>
</dbReference>
<dbReference type="EMBL" id="MDDG01000010">
    <property type="protein sequence ID" value="OQE37330.1"/>
    <property type="molecule type" value="Genomic_DNA"/>
</dbReference>
<proteinExistence type="inferred from homology"/>
<accession>A0A1V6UFY0</accession>
<dbReference type="InterPro" id="IPR001466">
    <property type="entry name" value="Beta-lactam-related"/>
</dbReference>